<sequence>VPQTTPIVLYVAVLDHLNGNGSKMNGSLEQLDQPDPDSIKMFVGQIPRAWSETELKELFEPFGAVHQINILRDRTQNPPQSKGCCFVTFYTRKAALEAQNALHNIKTLSGMHHPIQMKPADSEKTSAVEDRKLFIGMISKKYGENEIRMMFLSFGQMEECRILRGPDGQSRGCAFVTFSTRAMAQNAIKTMHHSQTMEGCSSPLVVKFADTQRDKEQRRLQQQLVQQIQQLNSASTWGNLAGLGTLSPQYLAVSAVQPEDHTELHNYLYIIIWHTMWFQNLQNLATLAAAAAAAQSSGSPTSTSAMSANSAALGALAGPSMGSMNGGLGASMANGSAASSMDALTQAYSGMQQYAASALPSLYGQSLLQQSIAGGQKEVGPEGANLFIYHLPQEFGDQDLLQMFMPFGNVVSAKVFIDKQTNLSKCFGFVSYDNPVSAQAAIQAMNGFQIGMKRLKVQLKRSKNDSKPY</sequence>
<evidence type="ECO:0000256" key="7">
    <source>
        <dbReference type="ARBA" id="ARBA00022884"/>
    </source>
</evidence>
<comment type="similarity">
    <text evidence="3">Belongs to the CELF/BRUNOL family.</text>
</comment>
<evidence type="ECO:0000256" key="4">
    <source>
        <dbReference type="ARBA" id="ARBA00022490"/>
    </source>
</evidence>
<proteinExistence type="inferred from homology"/>
<organism evidence="11 12">
    <name type="scientific">Gasterosteus aculeatus aculeatus</name>
    <name type="common">three-spined stickleback</name>
    <dbReference type="NCBI Taxonomy" id="481459"/>
    <lineage>
        <taxon>Eukaryota</taxon>
        <taxon>Metazoa</taxon>
        <taxon>Chordata</taxon>
        <taxon>Craniata</taxon>
        <taxon>Vertebrata</taxon>
        <taxon>Euteleostomi</taxon>
        <taxon>Actinopterygii</taxon>
        <taxon>Neopterygii</taxon>
        <taxon>Teleostei</taxon>
        <taxon>Neoteleostei</taxon>
        <taxon>Acanthomorphata</taxon>
        <taxon>Eupercaria</taxon>
        <taxon>Perciformes</taxon>
        <taxon>Cottioidei</taxon>
        <taxon>Gasterosteales</taxon>
        <taxon>Gasterosteidae</taxon>
        <taxon>Gasterosteus</taxon>
    </lineage>
</organism>
<dbReference type="Gene3D" id="3.30.70.330">
    <property type="match status" value="3"/>
</dbReference>
<dbReference type="InterPro" id="IPR034196">
    <property type="entry name" value="CELF1/2_RRM1"/>
</dbReference>
<protein>
    <recommendedName>
        <fullName evidence="10">RRM domain-containing protein</fullName>
    </recommendedName>
</protein>
<dbReference type="InterPro" id="IPR034199">
    <property type="entry name" value="CELF1/2_RRM3"/>
</dbReference>
<dbReference type="GO" id="GO:0003723">
    <property type="term" value="F:RNA binding"/>
    <property type="evidence" value="ECO:0007669"/>
    <property type="project" value="UniProtKB-UniRule"/>
</dbReference>
<reference evidence="11" key="3">
    <citation type="submission" date="2025-09" db="UniProtKB">
        <authorList>
            <consortium name="Ensembl"/>
        </authorList>
    </citation>
    <scope>IDENTIFICATION</scope>
</reference>
<dbReference type="CDD" id="cd12638">
    <property type="entry name" value="RRM3_CELF1_2"/>
    <property type="match status" value="1"/>
</dbReference>
<dbReference type="InterPro" id="IPR000504">
    <property type="entry name" value="RRM_dom"/>
</dbReference>
<dbReference type="FunFam" id="3.30.70.330:FF:000013">
    <property type="entry name" value="CUGBP Elav-like family member 1 isoform 2"/>
    <property type="match status" value="1"/>
</dbReference>
<evidence type="ECO:0000256" key="1">
    <source>
        <dbReference type="ARBA" id="ARBA00004123"/>
    </source>
</evidence>
<evidence type="ECO:0000256" key="8">
    <source>
        <dbReference type="ARBA" id="ARBA00023242"/>
    </source>
</evidence>
<evidence type="ECO:0000313" key="11">
    <source>
        <dbReference type="Ensembl" id="ENSGACP00000027923.1"/>
    </source>
</evidence>
<keyword evidence="8" id="KW-0539">Nucleus</keyword>
<dbReference type="InterPro" id="IPR035979">
    <property type="entry name" value="RBD_domain_sf"/>
</dbReference>
<dbReference type="FunFam" id="3.30.70.330:FF:000015">
    <property type="entry name" value="CUGBP Elav-like family member 1 isoform 2"/>
    <property type="match status" value="1"/>
</dbReference>
<dbReference type="CDD" id="cd12631">
    <property type="entry name" value="RRM1_CELF1_2_Bruno"/>
    <property type="match status" value="1"/>
</dbReference>
<dbReference type="AlphaFoldDB" id="A0AAQ4NNP2"/>
<dbReference type="Ensembl" id="ENSGACT00000076323.1">
    <property type="protein sequence ID" value="ENSGACP00000027923.1"/>
    <property type="gene ID" value="ENSGACG00000031579.1"/>
</dbReference>
<dbReference type="PROSITE" id="PS50102">
    <property type="entry name" value="RRM"/>
    <property type="match status" value="3"/>
</dbReference>
<dbReference type="Proteomes" id="UP000007635">
    <property type="component" value="Chromosome XIX"/>
</dbReference>
<dbReference type="GeneTree" id="ENSGT00940000155461"/>
<dbReference type="FunFam" id="3.30.70.330:FF:000016">
    <property type="entry name" value="CUGBP Elav-like family member 1 isoform 2"/>
    <property type="match status" value="1"/>
</dbReference>
<keyword evidence="5" id="KW-0507">mRNA processing</keyword>
<evidence type="ECO:0000313" key="12">
    <source>
        <dbReference type="Proteomes" id="UP000007635"/>
    </source>
</evidence>
<keyword evidence="12" id="KW-1185">Reference proteome</keyword>
<evidence type="ECO:0000256" key="6">
    <source>
        <dbReference type="ARBA" id="ARBA00022737"/>
    </source>
</evidence>
<keyword evidence="4" id="KW-0963">Cytoplasm</keyword>
<dbReference type="GO" id="GO:0005634">
    <property type="term" value="C:nucleus"/>
    <property type="evidence" value="ECO:0007669"/>
    <property type="project" value="UniProtKB-SubCell"/>
</dbReference>
<evidence type="ECO:0000256" key="2">
    <source>
        <dbReference type="ARBA" id="ARBA00004496"/>
    </source>
</evidence>
<evidence type="ECO:0000256" key="3">
    <source>
        <dbReference type="ARBA" id="ARBA00009621"/>
    </source>
</evidence>
<dbReference type="SMART" id="SM00360">
    <property type="entry name" value="RRM"/>
    <property type="match status" value="3"/>
</dbReference>
<dbReference type="SUPFAM" id="SSF54928">
    <property type="entry name" value="RNA-binding domain, RBD"/>
    <property type="match status" value="2"/>
</dbReference>
<dbReference type="InterPro" id="IPR012677">
    <property type="entry name" value="Nucleotide-bd_a/b_plait_sf"/>
</dbReference>
<dbReference type="Pfam" id="PF00076">
    <property type="entry name" value="RRM_1"/>
    <property type="match status" value="3"/>
</dbReference>
<evidence type="ECO:0000256" key="9">
    <source>
        <dbReference type="PROSITE-ProRule" id="PRU00176"/>
    </source>
</evidence>
<feature type="domain" description="RRM" evidence="10">
    <location>
        <begin position="131"/>
        <end position="211"/>
    </location>
</feature>
<keyword evidence="7 9" id="KW-0694">RNA-binding</keyword>
<evidence type="ECO:0000256" key="5">
    <source>
        <dbReference type="ARBA" id="ARBA00022664"/>
    </source>
</evidence>
<comment type="subcellular location">
    <subcellularLocation>
        <location evidence="2">Cytoplasm</location>
    </subcellularLocation>
    <subcellularLocation>
        <location evidence="1">Nucleus</location>
    </subcellularLocation>
</comment>
<reference evidence="11" key="2">
    <citation type="submission" date="2025-08" db="UniProtKB">
        <authorList>
            <consortium name="Ensembl"/>
        </authorList>
    </citation>
    <scope>IDENTIFICATION</scope>
</reference>
<accession>A0AAQ4NNP2</accession>
<evidence type="ECO:0000259" key="10">
    <source>
        <dbReference type="PROSITE" id="PS50102"/>
    </source>
</evidence>
<name>A0AAQ4NNP2_GASAC</name>
<reference evidence="11 12" key="1">
    <citation type="journal article" date="2021" name="G3 (Bethesda)">
        <title>Improved contiguity of the threespine stickleback genome using long-read sequencing.</title>
        <authorList>
            <person name="Nath S."/>
            <person name="Shaw D.E."/>
            <person name="White M.A."/>
        </authorList>
    </citation>
    <scope>NUCLEOTIDE SEQUENCE [LARGE SCALE GENOMIC DNA]</scope>
    <source>
        <strain evidence="11 12">Lake Benthic</strain>
    </source>
</reference>
<feature type="domain" description="RRM" evidence="10">
    <location>
        <begin position="384"/>
        <end position="462"/>
    </location>
</feature>
<dbReference type="GO" id="GO:0005737">
    <property type="term" value="C:cytoplasm"/>
    <property type="evidence" value="ECO:0007669"/>
    <property type="project" value="UniProtKB-SubCell"/>
</dbReference>
<dbReference type="PANTHER" id="PTHR24012">
    <property type="entry name" value="RNA BINDING PROTEIN"/>
    <property type="match status" value="1"/>
</dbReference>
<keyword evidence="6" id="KW-0677">Repeat</keyword>
<dbReference type="GO" id="GO:0006397">
    <property type="term" value="P:mRNA processing"/>
    <property type="evidence" value="ECO:0007669"/>
    <property type="project" value="UniProtKB-KW"/>
</dbReference>
<feature type="domain" description="RRM" evidence="10">
    <location>
        <begin position="39"/>
        <end position="122"/>
    </location>
</feature>